<keyword evidence="3" id="KW-1185">Reference proteome</keyword>
<evidence type="ECO:0000313" key="3">
    <source>
        <dbReference type="Proteomes" id="UP000483379"/>
    </source>
</evidence>
<feature type="domain" description="DUF5681" evidence="1">
    <location>
        <begin position="3"/>
        <end position="58"/>
    </location>
</feature>
<gene>
    <name evidence="2" type="ORF">G3446_19955</name>
</gene>
<comment type="caution">
    <text evidence="2">The sequence shown here is derived from an EMBL/GenBank/DDBJ whole genome shotgun (WGS) entry which is preliminary data.</text>
</comment>
<proteinExistence type="predicted"/>
<organism evidence="2 3">
    <name type="scientific">Thiorhodococcus minor</name>
    <dbReference type="NCBI Taxonomy" id="57489"/>
    <lineage>
        <taxon>Bacteria</taxon>
        <taxon>Pseudomonadati</taxon>
        <taxon>Pseudomonadota</taxon>
        <taxon>Gammaproteobacteria</taxon>
        <taxon>Chromatiales</taxon>
        <taxon>Chromatiaceae</taxon>
        <taxon>Thiorhodococcus</taxon>
    </lineage>
</organism>
<sequence length="135" mass="14229">MAFKKGQSGNPKGRPKGIVCQAKLRAAILKDIPDIIETLVKAAKDGDTQAAKLLMDRSIPAIKPTSEPTTFKMGETLAESGQAILEAVATGKMSTDQGTALMQALAGLARVTEVTELEQRIAALEQATPKETPTP</sequence>
<name>A0A6M0K336_9GAMM</name>
<accession>A0A6M0K336</accession>
<dbReference type="AlphaFoldDB" id="A0A6M0K336"/>
<dbReference type="Pfam" id="PF18932">
    <property type="entry name" value="DUF5681"/>
    <property type="match status" value="1"/>
</dbReference>
<evidence type="ECO:0000313" key="2">
    <source>
        <dbReference type="EMBL" id="NEV64130.1"/>
    </source>
</evidence>
<dbReference type="EMBL" id="JAAIJQ010000075">
    <property type="protein sequence ID" value="NEV64130.1"/>
    <property type="molecule type" value="Genomic_DNA"/>
</dbReference>
<dbReference type="RefSeq" id="WP_164454665.1">
    <property type="nucleotide sequence ID" value="NZ_JAAIJQ010000075.1"/>
</dbReference>
<protein>
    <recommendedName>
        <fullName evidence="1">DUF5681 domain-containing protein</fullName>
    </recommendedName>
</protein>
<reference evidence="2 3" key="1">
    <citation type="submission" date="2020-02" db="EMBL/GenBank/DDBJ databases">
        <title>Genome sequences of Thiorhodococcus mannitoliphagus and Thiorhodococcus minor, purple sulfur photosynthetic bacteria in the gammaproteobacterial family, Chromatiaceae.</title>
        <authorList>
            <person name="Aviles F.A."/>
            <person name="Meyer T.E."/>
            <person name="Kyndt J.A."/>
        </authorList>
    </citation>
    <scope>NUCLEOTIDE SEQUENCE [LARGE SCALE GENOMIC DNA]</scope>
    <source>
        <strain evidence="2 3">DSM 11518</strain>
    </source>
</reference>
<dbReference type="Proteomes" id="UP000483379">
    <property type="component" value="Unassembled WGS sequence"/>
</dbReference>
<evidence type="ECO:0000259" key="1">
    <source>
        <dbReference type="Pfam" id="PF18932"/>
    </source>
</evidence>
<dbReference type="InterPro" id="IPR043736">
    <property type="entry name" value="DUF5681"/>
</dbReference>